<comment type="subcellular location">
    <subcellularLocation>
        <location evidence="6 7">Cytoplasm</location>
    </subcellularLocation>
</comment>
<dbReference type="InterPro" id="IPR022896">
    <property type="entry name" value="TrioseP_Isoase_bac/euk"/>
</dbReference>
<dbReference type="InterPro" id="IPR020861">
    <property type="entry name" value="Triosephosphate_isomerase_AS"/>
</dbReference>
<evidence type="ECO:0000313" key="8">
    <source>
        <dbReference type="EMBL" id="MBC5615674.1"/>
    </source>
</evidence>
<keyword evidence="2 6" id="KW-0312">Gluconeogenesis</keyword>
<feature type="binding site" evidence="6">
    <location>
        <position position="213"/>
    </location>
    <ligand>
        <name>substrate</name>
    </ligand>
</feature>
<protein>
    <recommendedName>
        <fullName evidence="6 7">Triosephosphate isomerase</fullName>
        <shortName evidence="6">TIM</shortName>
        <shortName evidence="6">TPI</shortName>
        <ecNumber evidence="6 7">5.3.1.1</ecNumber>
    </recommendedName>
    <alternativeName>
        <fullName evidence="6">Triose-phosphate isomerase</fullName>
    </alternativeName>
</protein>
<accession>A0ABR7CJ38</accession>
<name>A0ABR7CJ38_9BACT</name>
<organism evidence="8 9">
    <name type="scientific">Alistipes hominis</name>
    <dbReference type="NCBI Taxonomy" id="2763015"/>
    <lineage>
        <taxon>Bacteria</taxon>
        <taxon>Pseudomonadati</taxon>
        <taxon>Bacteroidota</taxon>
        <taxon>Bacteroidia</taxon>
        <taxon>Bacteroidales</taxon>
        <taxon>Rikenellaceae</taxon>
        <taxon>Alistipes</taxon>
    </lineage>
</organism>
<feature type="binding site" evidence="6">
    <location>
        <begin position="234"/>
        <end position="235"/>
    </location>
    <ligand>
        <name>substrate</name>
    </ligand>
</feature>
<comment type="function">
    <text evidence="6">Involved in the gluconeogenesis. Catalyzes stereospecifically the conversion of dihydroxyacetone phosphate (DHAP) to D-glyceraldehyde-3-phosphate (G3P).</text>
</comment>
<dbReference type="Proteomes" id="UP000636891">
    <property type="component" value="Unassembled WGS sequence"/>
</dbReference>
<dbReference type="Pfam" id="PF00121">
    <property type="entry name" value="TIM"/>
    <property type="match status" value="1"/>
</dbReference>
<comment type="catalytic activity">
    <reaction evidence="6 7">
        <text>D-glyceraldehyde 3-phosphate = dihydroxyacetone phosphate</text>
        <dbReference type="Rhea" id="RHEA:18585"/>
        <dbReference type="ChEBI" id="CHEBI:57642"/>
        <dbReference type="ChEBI" id="CHEBI:59776"/>
        <dbReference type="EC" id="5.3.1.1"/>
    </reaction>
</comment>
<dbReference type="PROSITE" id="PS00171">
    <property type="entry name" value="TIM_1"/>
    <property type="match status" value="1"/>
</dbReference>
<evidence type="ECO:0000256" key="2">
    <source>
        <dbReference type="ARBA" id="ARBA00022432"/>
    </source>
</evidence>
<dbReference type="Gene3D" id="3.20.20.70">
    <property type="entry name" value="Aldolase class I"/>
    <property type="match status" value="1"/>
</dbReference>
<dbReference type="InterPro" id="IPR013785">
    <property type="entry name" value="Aldolase_TIM"/>
</dbReference>
<evidence type="ECO:0000256" key="1">
    <source>
        <dbReference type="ARBA" id="ARBA00007422"/>
    </source>
</evidence>
<dbReference type="GO" id="GO:0004807">
    <property type="term" value="F:triose-phosphate isomerase activity"/>
    <property type="evidence" value="ECO:0007669"/>
    <property type="project" value="UniProtKB-EC"/>
</dbReference>
<evidence type="ECO:0000256" key="7">
    <source>
        <dbReference type="RuleBase" id="RU363013"/>
    </source>
</evidence>
<keyword evidence="9" id="KW-1185">Reference proteome</keyword>
<comment type="similarity">
    <text evidence="1 6 7">Belongs to the triosephosphate isomerase family.</text>
</comment>
<proteinExistence type="inferred from homology"/>
<reference evidence="8 9" key="1">
    <citation type="submission" date="2020-08" db="EMBL/GenBank/DDBJ databases">
        <title>Genome public.</title>
        <authorList>
            <person name="Liu C."/>
            <person name="Sun Q."/>
        </authorList>
    </citation>
    <scope>NUCLEOTIDE SEQUENCE [LARGE SCALE GENOMIC DNA]</scope>
    <source>
        <strain evidence="8 9">New-7</strain>
    </source>
</reference>
<comment type="pathway">
    <text evidence="6 7">Carbohydrate biosynthesis; gluconeogenesis.</text>
</comment>
<comment type="caution">
    <text evidence="8">The sequence shown here is derived from an EMBL/GenBank/DDBJ whole genome shotgun (WGS) entry which is preliminary data.</text>
</comment>
<dbReference type="RefSeq" id="WP_055205541.1">
    <property type="nucleotide sequence ID" value="NZ_JACOOK010000001.1"/>
</dbReference>
<feature type="active site" description="Proton acceptor" evidence="6">
    <location>
        <position position="168"/>
    </location>
</feature>
<dbReference type="NCBIfam" id="TIGR00419">
    <property type="entry name" value="tim"/>
    <property type="match status" value="1"/>
</dbReference>
<dbReference type="EC" id="5.3.1.1" evidence="6 7"/>
<comment type="pathway">
    <text evidence="6 7">Carbohydrate degradation; glycolysis; D-glyceraldehyde 3-phosphate from glycerone phosphate: step 1/1.</text>
</comment>
<dbReference type="PANTHER" id="PTHR21139">
    <property type="entry name" value="TRIOSEPHOSPHATE ISOMERASE"/>
    <property type="match status" value="1"/>
</dbReference>
<feature type="binding site" evidence="6">
    <location>
        <begin position="9"/>
        <end position="11"/>
    </location>
    <ligand>
        <name>substrate</name>
    </ligand>
</feature>
<evidence type="ECO:0000256" key="3">
    <source>
        <dbReference type="ARBA" id="ARBA00022490"/>
    </source>
</evidence>
<gene>
    <name evidence="6" type="primary">tpiA</name>
    <name evidence="8" type="ORF">H8S08_01390</name>
</gene>
<dbReference type="CDD" id="cd00311">
    <property type="entry name" value="TIM"/>
    <property type="match status" value="1"/>
</dbReference>
<dbReference type="EMBL" id="JACOOK010000001">
    <property type="protein sequence ID" value="MBC5615674.1"/>
    <property type="molecule type" value="Genomic_DNA"/>
</dbReference>
<evidence type="ECO:0000256" key="5">
    <source>
        <dbReference type="ARBA" id="ARBA00023235"/>
    </source>
</evidence>
<evidence type="ECO:0000256" key="6">
    <source>
        <dbReference type="HAMAP-Rule" id="MF_00147"/>
    </source>
</evidence>
<keyword evidence="3 6" id="KW-0963">Cytoplasm</keyword>
<evidence type="ECO:0000313" key="9">
    <source>
        <dbReference type="Proteomes" id="UP000636891"/>
    </source>
</evidence>
<evidence type="ECO:0000256" key="4">
    <source>
        <dbReference type="ARBA" id="ARBA00023152"/>
    </source>
</evidence>
<sequence>MRKKVVAGNWKMNTTPAEGVELLKGVAALKGDVCSCVNFIVIPPFTHLSEIVKNAKGTGIAVGAQNCAAEAKGAYTGEVSAKMIASLGVEYVILGHSERREYYGETSATLNKKMVQAYENNLIPIYCVGEKLEERENGKYFDVVRAQIEEVVFNLTPEQFSKLIIAYEPVWAIGTGKTATAEQAQEIHAFIRKVLAEKFGDAAANTVILYGGSCKPSNAAELFAKEDVDGGLIGGAALVASDFIGIGKGFSK</sequence>
<comment type="subunit">
    <text evidence="6 7">Homodimer.</text>
</comment>
<dbReference type="InterPro" id="IPR000652">
    <property type="entry name" value="Triosephosphate_isomerase"/>
</dbReference>
<keyword evidence="5 6" id="KW-0413">Isomerase</keyword>
<feature type="binding site" evidence="6">
    <location>
        <position position="174"/>
    </location>
    <ligand>
        <name>substrate</name>
    </ligand>
</feature>
<dbReference type="PANTHER" id="PTHR21139:SF42">
    <property type="entry name" value="TRIOSEPHOSPHATE ISOMERASE"/>
    <property type="match status" value="1"/>
</dbReference>
<dbReference type="HAMAP" id="MF_00147_B">
    <property type="entry name" value="TIM_B"/>
    <property type="match status" value="1"/>
</dbReference>
<feature type="active site" description="Electrophile" evidence="6">
    <location>
        <position position="96"/>
    </location>
</feature>
<keyword evidence="4 6" id="KW-0324">Glycolysis</keyword>
<dbReference type="InterPro" id="IPR035990">
    <property type="entry name" value="TIM_sf"/>
</dbReference>
<dbReference type="SUPFAM" id="SSF51351">
    <property type="entry name" value="Triosephosphate isomerase (TIM)"/>
    <property type="match status" value="1"/>
</dbReference>
<dbReference type="PROSITE" id="PS51440">
    <property type="entry name" value="TIM_2"/>
    <property type="match status" value="1"/>
</dbReference>